<dbReference type="AlphaFoldDB" id="A0AA88S309"/>
<evidence type="ECO:0000313" key="4">
    <source>
        <dbReference type="Proteomes" id="UP001187471"/>
    </source>
</evidence>
<organism evidence="3 4">
    <name type="scientific">Escallonia rubra</name>
    <dbReference type="NCBI Taxonomy" id="112253"/>
    <lineage>
        <taxon>Eukaryota</taxon>
        <taxon>Viridiplantae</taxon>
        <taxon>Streptophyta</taxon>
        <taxon>Embryophyta</taxon>
        <taxon>Tracheophyta</taxon>
        <taxon>Spermatophyta</taxon>
        <taxon>Magnoliopsida</taxon>
        <taxon>eudicotyledons</taxon>
        <taxon>Gunneridae</taxon>
        <taxon>Pentapetalae</taxon>
        <taxon>asterids</taxon>
        <taxon>campanulids</taxon>
        <taxon>Escalloniales</taxon>
        <taxon>Escalloniaceae</taxon>
        <taxon>Escallonia</taxon>
    </lineage>
</organism>
<dbReference type="EMBL" id="JAVXUO010000178">
    <property type="protein sequence ID" value="KAK2994715.1"/>
    <property type="molecule type" value="Genomic_DNA"/>
</dbReference>
<gene>
    <name evidence="3" type="ORF">RJ640_002521</name>
</gene>
<protein>
    <recommendedName>
        <fullName evidence="2">ZPR1 jelly-roll domain-containing protein</fullName>
    </recommendedName>
</protein>
<sequence>MSYKERKRVDSQTAEALDQFLLKLEACVAGDSSFIFILDDPAGNGFIENPFGPSPDPSLKIKSYERTPEQQALLGYIVGPSHLGEEATTGAMNNVSDQITREQYGTVGAPAGRGTIAQVAQLASGLAQRLDPFSPETDGVSPQGVTSGSNPSFVIGDPTKKVQWVETTRKA</sequence>
<keyword evidence="4" id="KW-1185">Reference proteome</keyword>
<proteinExistence type="predicted"/>
<dbReference type="GO" id="GO:0005634">
    <property type="term" value="C:nucleus"/>
    <property type="evidence" value="ECO:0007669"/>
    <property type="project" value="TreeGrafter"/>
</dbReference>
<name>A0AA88S309_9ASTE</name>
<evidence type="ECO:0000256" key="1">
    <source>
        <dbReference type="SAM" id="MobiDB-lite"/>
    </source>
</evidence>
<feature type="domain" description="ZPR1 jelly-roll" evidence="2">
    <location>
        <begin position="4"/>
        <end position="75"/>
    </location>
</feature>
<evidence type="ECO:0000259" key="2">
    <source>
        <dbReference type="Pfam" id="PF22794"/>
    </source>
</evidence>
<dbReference type="InterPro" id="IPR056180">
    <property type="entry name" value="ZPR1_jr_dom"/>
</dbReference>
<comment type="caution">
    <text evidence="3">The sequence shown here is derived from an EMBL/GenBank/DDBJ whole genome shotgun (WGS) entry which is preliminary data.</text>
</comment>
<dbReference type="Proteomes" id="UP001187471">
    <property type="component" value="Unassembled WGS sequence"/>
</dbReference>
<dbReference type="PANTHER" id="PTHR10876">
    <property type="entry name" value="ZINC FINGER PROTEIN ZPR1"/>
    <property type="match status" value="1"/>
</dbReference>
<dbReference type="InterPro" id="IPR042451">
    <property type="entry name" value="ZPR1_A/B_dom"/>
</dbReference>
<feature type="compositionally biased region" description="Polar residues" evidence="1">
    <location>
        <begin position="143"/>
        <end position="152"/>
    </location>
</feature>
<feature type="region of interest" description="Disordered" evidence="1">
    <location>
        <begin position="130"/>
        <end position="158"/>
    </location>
</feature>
<dbReference type="PANTHER" id="PTHR10876:SF0">
    <property type="entry name" value="ZINC FINGER PROTEIN ZPR1"/>
    <property type="match status" value="1"/>
</dbReference>
<evidence type="ECO:0000313" key="3">
    <source>
        <dbReference type="EMBL" id="KAK2994715.1"/>
    </source>
</evidence>
<accession>A0AA88S309</accession>
<dbReference type="InterPro" id="IPR040141">
    <property type="entry name" value="ZPR1"/>
</dbReference>
<reference evidence="3" key="1">
    <citation type="submission" date="2022-12" db="EMBL/GenBank/DDBJ databases">
        <title>Draft genome assemblies for two species of Escallonia (Escalloniales).</title>
        <authorList>
            <person name="Chanderbali A."/>
            <person name="Dervinis C."/>
            <person name="Anghel I."/>
            <person name="Soltis D."/>
            <person name="Soltis P."/>
            <person name="Zapata F."/>
        </authorList>
    </citation>
    <scope>NUCLEOTIDE SEQUENCE</scope>
    <source>
        <strain evidence="3">UCBG92.1500</strain>
        <tissue evidence="3">Leaf</tissue>
    </source>
</reference>
<dbReference type="Gene3D" id="2.60.120.1040">
    <property type="entry name" value="ZPR1, A/B domain"/>
    <property type="match status" value="1"/>
</dbReference>
<dbReference type="Pfam" id="PF22794">
    <property type="entry name" value="jr-ZPR1"/>
    <property type="match status" value="1"/>
</dbReference>